<reference evidence="2" key="1">
    <citation type="submission" date="2006-10" db="EMBL/GenBank/DDBJ databases">
        <authorList>
            <person name="Amadeo P."/>
            <person name="Zhao Q."/>
            <person name="Wortman J."/>
            <person name="Fraser-Liggett C."/>
            <person name="Carlton J."/>
        </authorList>
    </citation>
    <scope>NUCLEOTIDE SEQUENCE</scope>
    <source>
        <strain evidence="2">G3</strain>
    </source>
</reference>
<dbReference type="VEuPathDB" id="TrichDB:TVAG_168450"/>
<feature type="compositionally biased region" description="Polar residues" evidence="1">
    <location>
        <begin position="44"/>
        <end position="75"/>
    </location>
</feature>
<reference evidence="2" key="2">
    <citation type="journal article" date="2007" name="Science">
        <title>Draft genome sequence of the sexually transmitted pathogen Trichomonas vaginalis.</title>
        <authorList>
            <person name="Carlton J.M."/>
            <person name="Hirt R.P."/>
            <person name="Silva J.C."/>
            <person name="Delcher A.L."/>
            <person name="Schatz M."/>
            <person name="Zhao Q."/>
            <person name="Wortman J.R."/>
            <person name="Bidwell S.L."/>
            <person name="Alsmark U.C.M."/>
            <person name="Besteiro S."/>
            <person name="Sicheritz-Ponten T."/>
            <person name="Noel C.J."/>
            <person name="Dacks J.B."/>
            <person name="Foster P.G."/>
            <person name="Simillion C."/>
            <person name="Van de Peer Y."/>
            <person name="Miranda-Saavedra D."/>
            <person name="Barton G.J."/>
            <person name="Westrop G.D."/>
            <person name="Mueller S."/>
            <person name="Dessi D."/>
            <person name="Fiori P.L."/>
            <person name="Ren Q."/>
            <person name="Paulsen I."/>
            <person name="Zhang H."/>
            <person name="Bastida-Corcuera F.D."/>
            <person name="Simoes-Barbosa A."/>
            <person name="Brown M.T."/>
            <person name="Hayes R.D."/>
            <person name="Mukherjee M."/>
            <person name="Okumura C.Y."/>
            <person name="Schneider R."/>
            <person name="Smith A.J."/>
            <person name="Vanacova S."/>
            <person name="Villalvazo M."/>
            <person name="Haas B.J."/>
            <person name="Pertea M."/>
            <person name="Feldblyum T.V."/>
            <person name="Utterback T.R."/>
            <person name="Shu C.L."/>
            <person name="Osoegawa K."/>
            <person name="de Jong P.J."/>
            <person name="Hrdy I."/>
            <person name="Horvathova L."/>
            <person name="Zubacova Z."/>
            <person name="Dolezal P."/>
            <person name="Malik S.B."/>
            <person name="Logsdon J.M. Jr."/>
            <person name="Henze K."/>
            <person name="Gupta A."/>
            <person name="Wang C.C."/>
            <person name="Dunne R.L."/>
            <person name="Upcroft J.A."/>
            <person name="Upcroft P."/>
            <person name="White O."/>
            <person name="Salzberg S.L."/>
            <person name="Tang P."/>
            <person name="Chiu C.-H."/>
            <person name="Lee Y.-S."/>
            <person name="Embley T.M."/>
            <person name="Coombs G.H."/>
            <person name="Mottram J.C."/>
            <person name="Tachezy J."/>
            <person name="Fraser-Liggett C.M."/>
            <person name="Johnson P.J."/>
        </authorList>
    </citation>
    <scope>NUCLEOTIDE SEQUENCE [LARGE SCALE GENOMIC DNA]</scope>
    <source>
        <strain evidence="2">G3</strain>
    </source>
</reference>
<evidence type="ECO:0000313" key="3">
    <source>
        <dbReference type="Proteomes" id="UP000001542"/>
    </source>
</evidence>
<name>A2F2E8_TRIV3</name>
<dbReference type="InParanoid" id="A2F2E8"/>
<dbReference type="KEGG" id="tva:4758737"/>
<dbReference type="EMBL" id="DS113585">
    <property type="protein sequence ID" value="EAY00914.1"/>
    <property type="molecule type" value="Genomic_DNA"/>
</dbReference>
<dbReference type="AlphaFoldDB" id="A2F2E8"/>
<dbReference type="Proteomes" id="UP000001542">
    <property type="component" value="Unassembled WGS sequence"/>
</dbReference>
<feature type="compositionally biased region" description="Polar residues" evidence="1">
    <location>
        <begin position="91"/>
        <end position="133"/>
    </location>
</feature>
<organism evidence="2 3">
    <name type="scientific">Trichomonas vaginalis (strain ATCC PRA-98 / G3)</name>
    <dbReference type="NCBI Taxonomy" id="412133"/>
    <lineage>
        <taxon>Eukaryota</taxon>
        <taxon>Metamonada</taxon>
        <taxon>Parabasalia</taxon>
        <taxon>Trichomonadida</taxon>
        <taxon>Trichomonadidae</taxon>
        <taxon>Trichomonas</taxon>
    </lineage>
</organism>
<feature type="compositionally biased region" description="Basic and acidic residues" evidence="1">
    <location>
        <begin position="142"/>
        <end position="156"/>
    </location>
</feature>
<dbReference type="VEuPathDB" id="TrichDB:TVAGG3_0252970"/>
<gene>
    <name evidence="2" type="ORF">TVAG_168450</name>
</gene>
<sequence>MENPYSEPVNVANQQQTSNHTVTASHPPLYPTNEYNPLVDPTPGQAQSARQQEYPQIEEPTNVQVYPNSETTSLIDVNPTPAPQPAPPQTYPENIPTSDNNPFVNSPSISDSHPSQGQPYQNQAYTQAPSGQYPNPPAYPTNEEKKDFDDGQSDKSKPIKIEAIWVESTVDQDHLFYYEPNGRAITPSKYAYYPPVKQIVYDKEGRAYKAHFPPAVTNTQKLAQGQSKFDRKVMKPIGKSLDKFADVMNDAARGLSKLFRPRK</sequence>
<protein>
    <submittedName>
        <fullName evidence="2">Choriogenin, putative</fullName>
    </submittedName>
</protein>
<evidence type="ECO:0000256" key="1">
    <source>
        <dbReference type="SAM" id="MobiDB-lite"/>
    </source>
</evidence>
<feature type="region of interest" description="Disordered" evidence="1">
    <location>
        <begin position="1"/>
        <end position="156"/>
    </location>
</feature>
<keyword evidence="3" id="KW-1185">Reference proteome</keyword>
<dbReference type="RefSeq" id="XP_001313843.1">
    <property type="nucleotide sequence ID" value="XM_001313842.1"/>
</dbReference>
<feature type="compositionally biased region" description="Polar residues" evidence="1">
    <location>
        <begin position="11"/>
        <end position="24"/>
    </location>
</feature>
<evidence type="ECO:0000313" key="2">
    <source>
        <dbReference type="EMBL" id="EAY00914.1"/>
    </source>
</evidence>
<feature type="compositionally biased region" description="Pro residues" evidence="1">
    <location>
        <begin position="80"/>
        <end position="90"/>
    </location>
</feature>
<accession>A2F2E8</accession>
<proteinExistence type="predicted"/>